<evidence type="ECO:0000259" key="25">
    <source>
        <dbReference type="PROSITE" id="PS50968"/>
    </source>
</evidence>
<dbReference type="GO" id="GO:0004039">
    <property type="term" value="F:allophanate hydrolase activity"/>
    <property type="evidence" value="ECO:0007669"/>
    <property type="project" value="UniProtKB-EC"/>
</dbReference>
<keyword evidence="10 22" id="KW-1133">Transmembrane helix</keyword>
<dbReference type="InterPro" id="IPR014085">
    <property type="entry name" value="Allophanate_hydrolase"/>
</dbReference>
<accession>A0A1E4SN07</accession>
<gene>
    <name evidence="28" type="ORF">CANTADRAFT_10057</name>
</gene>
<evidence type="ECO:0000256" key="15">
    <source>
        <dbReference type="ARBA" id="ARBA00060545"/>
    </source>
</evidence>
<comment type="pathway">
    <text evidence="15">Nitrogen metabolism; urea degradation; CO(2) and NH(3) from urea (allophanate route): step 2/2.</text>
</comment>
<dbReference type="FunFam" id="3.40.50.300:FF:000997">
    <property type="entry name" value="Multidrug resistance-associated protein 1"/>
    <property type="match status" value="1"/>
</dbReference>
<evidence type="ECO:0000313" key="28">
    <source>
        <dbReference type="EMBL" id="ODV80909.1"/>
    </source>
</evidence>
<feature type="region of interest" description="Disordered" evidence="21">
    <location>
        <begin position="3238"/>
        <end position="3273"/>
    </location>
</feature>
<feature type="transmembrane region" description="Helical" evidence="22">
    <location>
        <begin position="2923"/>
        <end position="2947"/>
    </location>
</feature>
<keyword evidence="7 20" id="KW-0547">Nucleotide-binding</keyword>
<evidence type="ECO:0000256" key="1">
    <source>
        <dbReference type="ARBA" id="ARBA00001953"/>
    </source>
</evidence>
<dbReference type="InterPro" id="IPR011053">
    <property type="entry name" value="Single_hybrid_motif"/>
</dbReference>
<feature type="transmembrane region" description="Helical" evidence="22">
    <location>
        <begin position="2342"/>
        <end position="2369"/>
    </location>
</feature>
<feature type="transmembrane region" description="Helical" evidence="22">
    <location>
        <begin position="2265"/>
        <end position="2288"/>
    </location>
</feature>
<keyword evidence="6" id="KW-0677">Repeat</keyword>
<feature type="transmembrane region" description="Helical" evidence="22">
    <location>
        <begin position="1953"/>
        <end position="1974"/>
    </location>
</feature>
<evidence type="ECO:0000259" key="26">
    <source>
        <dbReference type="PROSITE" id="PS50975"/>
    </source>
</evidence>
<feature type="domain" description="ABC transmembrane type-1" evidence="24">
    <location>
        <begin position="2173"/>
        <end position="2405"/>
    </location>
</feature>
<evidence type="ECO:0000256" key="2">
    <source>
        <dbReference type="ARBA" id="ARBA00004128"/>
    </source>
</evidence>
<dbReference type="CDD" id="cd18579">
    <property type="entry name" value="ABC_6TM_ABCC_D1"/>
    <property type="match status" value="1"/>
</dbReference>
<dbReference type="GO" id="GO:0140359">
    <property type="term" value="F:ABC-type transporter activity"/>
    <property type="evidence" value="ECO:0007669"/>
    <property type="project" value="InterPro"/>
</dbReference>
<feature type="domain" description="ABC transmembrane type-1" evidence="24">
    <location>
        <begin position="2796"/>
        <end position="3080"/>
    </location>
</feature>
<dbReference type="InterPro" id="IPR044746">
    <property type="entry name" value="ABCC_6TM_D1"/>
</dbReference>
<evidence type="ECO:0000256" key="20">
    <source>
        <dbReference type="PROSITE-ProRule" id="PRU00409"/>
    </source>
</evidence>
<comment type="catalytic activity">
    <reaction evidence="13">
        <text>urea + hydrogencarbonate + ATP = urea-1-carboxylate + ADP + phosphate + H(+)</text>
        <dbReference type="Rhea" id="RHEA:20896"/>
        <dbReference type="ChEBI" id="CHEBI:15378"/>
        <dbReference type="ChEBI" id="CHEBI:15832"/>
        <dbReference type="ChEBI" id="CHEBI:16199"/>
        <dbReference type="ChEBI" id="CHEBI:17544"/>
        <dbReference type="ChEBI" id="CHEBI:30616"/>
        <dbReference type="ChEBI" id="CHEBI:43474"/>
        <dbReference type="ChEBI" id="CHEBI:456216"/>
        <dbReference type="EC" id="6.3.4.6"/>
    </reaction>
</comment>
<evidence type="ECO:0000256" key="19">
    <source>
        <dbReference type="ARBA" id="ARBA00068809"/>
    </source>
</evidence>
<feature type="compositionally biased region" description="Acidic residues" evidence="21">
    <location>
        <begin position="3248"/>
        <end position="3273"/>
    </location>
</feature>
<dbReference type="Gene3D" id="1.20.58.1700">
    <property type="match status" value="1"/>
</dbReference>
<proteinExistence type="predicted"/>
<keyword evidence="9 20" id="KW-0067">ATP-binding</keyword>
<dbReference type="Pfam" id="PF00289">
    <property type="entry name" value="Biotin_carb_N"/>
    <property type="match status" value="1"/>
</dbReference>
<feature type="domain" description="ABC transporter" evidence="23">
    <location>
        <begin position="3117"/>
        <end position="3387"/>
    </location>
</feature>
<dbReference type="Gene3D" id="2.40.100.10">
    <property type="entry name" value="Cyclophilin-like"/>
    <property type="match status" value="2"/>
</dbReference>
<dbReference type="Pfam" id="PF00664">
    <property type="entry name" value="ABC_membrane"/>
    <property type="match status" value="2"/>
</dbReference>
<dbReference type="GO" id="GO:0004847">
    <property type="term" value="F:urea carboxylase activity"/>
    <property type="evidence" value="ECO:0007669"/>
    <property type="project" value="UniProtKB-EC"/>
</dbReference>
<dbReference type="InterPro" id="IPR036928">
    <property type="entry name" value="AS_sf"/>
</dbReference>
<dbReference type="EC" id="3.5.1.54" evidence="17"/>
<evidence type="ECO:0000256" key="6">
    <source>
        <dbReference type="ARBA" id="ARBA00022737"/>
    </source>
</evidence>
<dbReference type="InterPro" id="IPR014084">
    <property type="entry name" value="Urea_COase"/>
</dbReference>
<dbReference type="InterPro" id="IPR000089">
    <property type="entry name" value="Biotin_lipoyl"/>
</dbReference>
<dbReference type="InterPro" id="IPR050173">
    <property type="entry name" value="ABC_transporter_C-like"/>
</dbReference>
<comment type="subcellular location">
    <subcellularLocation>
        <location evidence="2">Vacuole membrane</location>
        <topology evidence="2">Multi-pass membrane protein</topology>
    </subcellularLocation>
</comment>
<dbReference type="InterPro" id="IPR011527">
    <property type="entry name" value="ABC1_TM_dom"/>
</dbReference>
<dbReference type="SUPFAM" id="SSF52540">
    <property type="entry name" value="P-loop containing nucleoside triphosphate hydrolases"/>
    <property type="match status" value="2"/>
</dbReference>
<dbReference type="GeneID" id="30980280"/>
<feature type="domain" description="ATP-grasp" evidence="26">
    <location>
        <begin position="743"/>
        <end position="940"/>
    </location>
</feature>
<dbReference type="SUPFAM" id="SSF52440">
    <property type="entry name" value="PreATP-grasp domain"/>
    <property type="match status" value="1"/>
</dbReference>
<dbReference type="CDD" id="cd06850">
    <property type="entry name" value="biotinyl_domain"/>
    <property type="match status" value="1"/>
</dbReference>
<dbReference type="InterPro" id="IPR011054">
    <property type="entry name" value="Rudment_hybrid_motif"/>
</dbReference>
<dbReference type="Pfam" id="PF02626">
    <property type="entry name" value="CT_A_B"/>
    <property type="match status" value="1"/>
</dbReference>
<comment type="catalytic activity">
    <reaction evidence="14">
        <text>urea-1-carboxylate + H2O + 3 H(+) = 2 NH4(+) + 2 CO2</text>
        <dbReference type="Rhea" id="RHEA:19029"/>
        <dbReference type="ChEBI" id="CHEBI:15377"/>
        <dbReference type="ChEBI" id="CHEBI:15378"/>
        <dbReference type="ChEBI" id="CHEBI:15832"/>
        <dbReference type="ChEBI" id="CHEBI:16526"/>
        <dbReference type="ChEBI" id="CHEBI:28938"/>
        <dbReference type="EC" id="3.5.1.54"/>
    </reaction>
</comment>
<evidence type="ECO:0000313" key="29">
    <source>
        <dbReference type="Proteomes" id="UP000094285"/>
    </source>
</evidence>
<dbReference type="GO" id="GO:0046872">
    <property type="term" value="F:metal ion binding"/>
    <property type="evidence" value="ECO:0007669"/>
    <property type="project" value="InterPro"/>
</dbReference>
<dbReference type="InterPro" id="IPR044726">
    <property type="entry name" value="ABCC_6TM_D2"/>
</dbReference>
<evidence type="ECO:0000256" key="11">
    <source>
        <dbReference type="ARBA" id="ARBA00023136"/>
    </source>
</evidence>
<dbReference type="Gene3D" id="2.40.50.100">
    <property type="match status" value="1"/>
</dbReference>
<dbReference type="Pfam" id="PF01425">
    <property type="entry name" value="Amidase"/>
    <property type="match status" value="1"/>
</dbReference>
<feature type="transmembrane region" description="Helical" evidence="22">
    <location>
        <begin position="1928"/>
        <end position="1946"/>
    </location>
</feature>
<dbReference type="SMART" id="SM00796">
    <property type="entry name" value="AHS1"/>
    <property type="match status" value="1"/>
</dbReference>
<dbReference type="InterPro" id="IPR011764">
    <property type="entry name" value="Biotin_carboxylation_dom"/>
</dbReference>
<dbReference type="Proteomes" id="UP000094285">
    <property type="component" value="Unassembled WGS sequence"/>
</dbReference>
<dbReference type="InterPro" id="IPR003833">
    <property type="entry name" value="CT_C_D"/>
</dbReference>
<evidence type="ECO:0000256" key="5">
    <source>
        <dbReference type="ARBA" id="ARBA00022692"/>
    </source>
</evidence>
<dbReference type="InterPro" id="IPR003439">
    <property type="entry name" value="ABC_transporter-like_ATP-bd"/>
</dbReference>
<dbReference type="InterPro" id="IPR029000">
    <property type="entry name" value="Cyclophilin-like_dom_sf"/>
</dbReference>
<dbReference type="PROSITE" id="PS00866">
    <property type="entry name" value="CPSASE_1"/>
    <property type="match status" value="1"/>
</dbReference>
<dbReference type="Pfam" id="PF00005">
    <property type="entry name" value="ABC_tran"/>
    <property type="match status" value="2"/>
</dbReference>
<evidence type="ECO:0000256" key="14">
    <source>
        <dbReference type="ARBA" id="ARBA00052931"/>
    </source>
</evidence>
<keyword evidence="8" id="KW-0378">Hydrolase</keyword>
<feature type="transmembrane region" description="Helical" evidence="22">
    <location>
        <begin position="2792"/>
        <end position="2812"/>
    </location>
</feature>
<sequence>MSTGWTVQDWKDFHFEVSPNESFERLASLLASQSTFPQDPAWISLATLDNLKHQWHYLQSKANKLELPLYGVPVAIKDNIDVKDFETTAACPSFAYSAQEDATTVKLLRNAGAIVIGKTNLDQFATGLVGTRSPYGATPNTFDPDYVSGGSSAGSASVVARGIVPIALGTDTAGSGRVPAALNNLIGLKPTKGVFSCKGVVPACKSLDCVSIFSLNLQDAQLTFNIMAQEDGENDEYSRPLPKNPLLKFSASPKIGVPSNLLWYGEQENPKLYNKAVELFKEELGTDTVPLNIDPLLDLAKCLYEGPWVSERYTATKEFFATNPPEADLDPTVAAIIRGGEKHSAATAFDYEYKRQGILQKVRKLLEGIDVVIVPTAPLNPSLKQIEQEPVKINSYQGTYTNFVNLADMSALAIPAGFRSDGLPFGITLLSHKFNDYALLELASRYIKAYSKTAPRFYGCLKDKTVSTLADELLPNVPAPNTDLLVKLAVVGAHLKGFQLHWQLEKVNATFVESTTTSSNYRLYALPKTGPVAKPGLRRVTKDGSSIALEVYYVPKETFGEFISMVPEPLGIGSVELKSGEWIKSFICEEFGYNLPGTTDVTSFGGWKNYQEHLSKEASRVKKPFNSVLVANRGEIAVRIIKTLKKLGIKSIAIYSDPDKYAKHVLMADVAIPLHGVSAAETYISIDKVLKAAKDSGAEAIIPGYGFLSENADFSDRCGREGIVFVGPSGDAIRLLGLKHSAREIAERAGVPLVPGSGLVKDPKEAREIAAKLEYPVMVKSTAGGGGIGLQKVDSEEDIERVFLTVQHQGKSYFGDPGVFLERFVENARHVEIQMFGDGYGKAIALGERDCSLQRRNQKIIEETPAPNLPESTRAKMRKAAESLGASMNYKCAGTVEYIYDERRDEFYFLEVNARLQVEHPITEMVTGLDLVEWMLYIAADMPPDFSQKIEVTGASMEARLYAENPVKDFMPSPGQLTEVKFPEWARIDGWVDKGTVVSAEYDPTLAKIIVHGKDRNDALKKLRQALDETVVFGCITNIDYLRSIAKSSMFAEARVATKVLDSYEYNPTAFEIIHPGAYTTVQDYPGRKGYWHIGVPPSGCMDEYSFRVANRIVGNHKASPGIEITLNGPKILFHHDAIIAVTGGKVDVDINGHHVPQWAPINIKKGDKLSIGKMQHGCRAYLSIRGGIDVTEYLGSRSTFALGNLGGYNGRALKLGDVLFLAQPEISSCTLPSCVSEPTKVPNSLVPSYDNKVWKVGVTCGPHGSPDFFKAEYVEEFFTETWKVHYNSNRFGVRLIGPKPKWARKDGGEAGLHPSNAHDYVYSLGAINFTGDEPVILTCDGPSLGGFVCHAVVAEAEMWKIGQVKPGEQIQFVPISYETAKSLKAQQDKIIDDLRGALPSFENQVIQPENPVLHEFKVSSNAPKVTYRQAGDRYILVEYGNNELDLNLSYRIHKLIEMVKEHMTPGIVEMSPGVRSVLIEFGSDITQRQLLQTLISYEKEIVFINKWETSSRIIKLPMAFEDKKTLDAVKRYQETIRSDAPWLPNNVDFIANINGIKRNEVKDMMYTARFLVLGLGDVFLGAPCAVPLDPRHRLLGTKYNPSRTYTPNGTVGIGGNYMCIYTMDSPGGYQLVGRTIPIWDKLTLGEHSGNKPWLLSPFDQIEFYPVSEEEIDKFTEEMHAGKFKVDIVDSVFNHTEYMEWIQENSAYIEEFQKSQTGEKLEEFNRLIQVSNSELEKGGSNVAEDEVFDEDAELVYSEFSGRFWKSLVKVGDEVKAGQGLIVVEAMKTEMIVTATRSGKVIKVYHKNGDMVDAGDLVVVLEGEVCTFSYSIINPLYDPHQNTINPCFISALHLVFNAFIALLGVYQLWQQSFRNYYGPHQIKYSFGSPFKIQSVGILQLVKLNSIFLQIILFVFLLDFSKSPGVTTLNIVWTLIVTTFVFLPLQIYEPTRSPVTLASSLFFWTANALFNTGVFLQDTFSLQKVWIPLHASPQTISIIRTIELCVTINTLAIFIIQYYFYRPSKELKEYWELNDWSIDAIHDIYSNLGLLWLRHYIAYAYKAEEVTLKDVPPAHIKITSEVSLSILNHYWNVAVAKSIAKRDEKLKRISNPSLKDKKPPKFSLFWIFVKIFWRDSVKIFFADIGDLSSSLARTYLLKQFIQFFSESVTSSDRPVIVGITIAVLMFFIGIKARLRSSLAAKIYQKSILLSPEARKHKPSGDIISNLAVDVATISDSFETLSDLITMPIRLIASLVALYKLLGNSTIAGLIAAVILIPCSSIISNSISTLYTRIMNVKDSRTRLTSEILTSMKSIKLFAWEEPMLKRLFAVRNDKELRLARRIGIYNSIATFTWMLIPFTMASVCFITYIYIGKTPLIPSIVFPAATLFEFITEPILLIPNLYADAIETNVSLKRLRELFLMEELESGIVERSSETLKSGEASVEVSNATFLWKSDPDVPINDEENQIESSDVALDNINFVAKKGELTCIVGRVGSGKSTLLKALLGEVALKRDKSSHVKLNGTIAYCDQNPWLANASVRENILFGSRYDPEFYQKTISACQLLQDLEVLPDGERTIVGEKGISLSGGQKARVSLARAVYSRADIILLDDILSAVDSHVGKRIIREVIGSTGILSTKTIVLATNAVNVLAKASMIYLVQKGKIVESGSYAEVTNKDSDLAKLIEEFGEKKHEESEEVTDENNNTDVSSISSNEVARYNPEAQYHDEMVEEENPLTQVRSKTTLRRASFVSFNHDYTAEEEDEDNLPKRTGATQENTTKGEIKTSVYLEYFKACNYYYVLFYIICFGAYTGSELFIQYLCKIWSEKNLEAGHNVNSAFYLSLYVSLGFAGCFATLLGYFVIWYYCVISASKHFHDTMARKVLRSPMSFFETTPVGRVINRFADDMNSIDERLVWAFLGVVDFSMMTLGVLVVIVINLPIMIFVIMGLTILYNQVRKYFIASQRELKRIESARKSPVFAHVQESLNGISTIRAYDQIERFIYRNAKDVNTLTRVFYMNVCCGRWLSMRLQAISSLVSFASSILILLTLGTSKQLSPGLVGFLMVNALTITGHLNTIIRYWAQIENETISVERVVEYCNLDSEAEPIIEDKRPEKSWPSKGQIKFIDYSVKYRPNLDPVLKNISLEFNEGEKIGIVGRTGAGKSTLSLALFRIIEANTGHIEIDGIDTSKIGLYDLRHNLNIIPQDSHAIEGSVRENLDPFGNFTDEQLWRVLELASLKEHVEGMKNKKKRDDEDIEDSDDEDDDKDEENESQDSDEVVEYEEGLSARVFEGGSNLSAGQRQLLSLARSLLNPSQVLILDEATAAVDAQTDKIIQKTIRSEFNDKTILTIAHRLDTVLDSDKVLVLGNGEVKEFDTPKNLLSDQSTIFYSLCKEGGYLNSLDITSLK</sequence>
<evidence type="ECO:0000256" key="10">
    <source>
        <dbReference type="ARBA" id="ARBA00022989"/>
    </source>
</evidence>
<dbReference type="FunFam" id="3.40.50.20:FF:000010">
    <property type="entry name" value="Propionyl-CoA carboxylase subunit alpha"/>
    <property type="match status" value="1"/>
</dbReference>
<dbReference type="InterPro" id="IPR001882">
    <property type="entry name" value="Biotin_BS"/>
</dbReference>
<dbReference type="PANTHER" id="PTHR24223:SF443">
    <property type="entry name" value="MULTIDRUG-RESISTANCE LIKE PROTEIN 1, ISOFORM I"/>
    <property type="match status" value="1"/>
</dbReference>
<evidence type="ECO:0000256" key="18">
    <source>
        <dbReference type="ARBA" id="ARBA00066845"/>
    </source>
</evidence>
<comment type="pathway">
    <text evidence="16">Nitrogen metabolism; urea degradation; CO(2) and NH(3) from urea (allophanate route): step 1/2.</text>
</comment>
<dbReference type="InterPro" id="IPR003778">
    <property type="entry name" value="CT_A_B"/>
</dbReference>
<dbReference type="PROSITE" id="PS00867">
    <property type="entry name" value="CPSASE_2"/>
    <property type="match status" value="1"/>
</dbReference>
<evidence type="ECO:0000256" key="3">
    <source>
        <dbReference type="ARBA" id="ARBA00022448"/>
    </source>
</evidence>
<dbReference type="PROSITE" id="PS50893">
    <property type="entry name" value="ABC_TRANSPORTER_2"/>
    <property type="match status" value="2"/>
</dbReference>
<dbReference type="GO" id="GO:0044281">
    <property type="term" value="P:small molecule metabolic process"/>
    <property type="evidence" value="ECO:0007669"/>
    <property type="project" value="UniProtKB-ARBA"/>
</dbReference>
<dbReference type="PROSITE" id="PS50929">
    <property type="entry name" value="ABC_TM1F"/>
    <property type="match status" value="2"/>
</dbReference>
<dbReference type="InterPro" id="IPR003593">
    <property type="entry name" value="AAA+_ATPase"/>
</dbReference>
<feature type="transmembrane region" description="Helical" evidence="22">
    <location>
        <begin position="3027"/>
        <end position="3046"/>
    </location>
</feature>
<dbReference type="InterPro" id="IPR005479">
    <property type="entry name" value="CPAse_ATP-bd"/>
</dbReference>
<evidence type="ECO:0000256" key="22">
    <source>
        <dbReference type="SAM" id="Phobius"/>
    </source>
</evidence>
<dbReference type="InterPro" id="IPR017871">
    <property type="entry name" value="ABC_transporter-like_CS"/>
</dbReference>
<dbReference type="SUPFAM" id="SSF51230">
    <property type="entry name" value="Single hybrid motif"/>
    <property type="match status" value="1"/>
</dbReference>
<dbReference type="Gene3D" id="3.10.490.10">
    <property type="entry name" value="Gamma-glutamyl cyclotransferase-like"/>
    <property type="match status" value="1"/>
</dbReference>
<dbReference type="PROSITE" id="PS00188">
    <property type="entry name" value="BIOTIN"/>
    <property type="match status" value="1"/>
</dbReference>
<dbReference type="PROSITE" id="PS50968">
    <property type="entry name" value="BIOTINYL_LIPOYL"/>
    <property type="match status" value="1"/>
</dbReference>
<dbReference type="NCBIfam" id="TIGR00724">
    <property type="entry name" value="urea_amlyse_rel"/>
    <property type="match status" value="1"/>
</dbReference>
<dbReference type="Pfam" id="PF00364">
    <property type="entry name" value="Biotin_lipoyl"/>
    <property type="match status" value="1"/>
</dbReference>
<dbReference type="CDD" id="cd03244">
    <property type="entry name" value="ABCC_MRP_domain2"/>
    <property type="match status" value="1"/>
</dbReference>
<dbReference type="OrthoDB" id="196847at2759"/>
<dbReference type="SMART" id="SM00797">
    <property type="entry name" value="AHS2"/>
    <property type="match status" value="1"/>
</dbReference>
<keyword evidence="29" id="KW-1185">Reference proteome</keyword>
<protein>
    <recommendedName>
        <fullName evidence="19">Urea amidolyase</fullName>
        <ecNumber evidence="17">3.5.1.54</ecNumber>
        <ecNumber evidence="18">6.3.4.6</ecNumber>
    </recommendedName>
</protein>
<feature type="transmembrane region" description="Helical" evidence="22">
    <location>
        <begin position="1847"/>
        <end position="1868"/>
    </location>
</feature>
<dbReference type="PROSITE" id="PS50979">
    <property type="entry name" value="BC"/>
    <property type="match status" value="1"/>
</dbReference>
<dbReference type="InterPro" id="IPR005481">
    <property type="entry name" value="BC-like_N"/>
</dbReference>
<dbReference type="SUPFAM" id="SSF51246">
    <property type="entry name" value="Rudiment single hybrid motif"/>
    <property type="match status" value="1"/>
</dbReference>
<dbReference type="SUPFAM" id="SSF90123">
    <property type="entry name" value="ABC transporter transmembrane region"/>
    <property type="match status" value="2"/>
</dbReference>
<dbReference type="NCBIfam" id="NF006043">
    <property type="entry name" value="PRK08186.1"/>
    <property type="match status" value="1"/>
</dbReference>
<dbReference type="Gene3D" id="3.40.50.300">
    <property type="entry name" value="P-loop containing nucleotide triphosphate hydrolases"/>
    <property type="match status" value="2"/>
</dbReference>
<evidence type="ECO:0000256" key="17">
    <source>
        <dbReference type="ARBA" id="ARBA00066801"/>
    </source>
</evidence>
<dbReference type="FunFam" id="3.10.490.10:FF:000010">
    <property type="entry name" value="Urea amidolyase"/>
    <property type="match status" value="1"/>
</dbReference>
<evidence type="ECO:0000256" key="8">
    <source>
        <dbReference type="ARBA" id="ARBA00022801"/>
    </source>
</evidence>
<evidence type="ECO:0000256" key="7">
    <source>
        <dbReference type="ARBA" id="ARBA00022741"/>
    </source>
</evidence>
<dbReference type="Pfam" id="PF21986">
    <property type="entry name" value="AH_C"/>
    <property type="match status" value="1"/>
</dbReference>
<keyword evidence="11 22" id="KW-0472">Membrane</keyword>
<evidence type="ECO:0000256" key="21">
    <source>
        <dbReference type="SAM" id="MobiDB-lite"/>
    </source>
</evidence>
<dbReference type="InterPro" id="IPR027417">
    <property type="entry name" value="P-loop_NTPase"/>
</dbReference>
<keyword evidence="4" id="KW-0436">Ligase</keyword>
<dbReference type="Pfam" id="PF02785">
    <property type="entry name" value="Biotin_carb_C"/>
    <property type="match status" value="1"/>
</dbReference>
<dbReference type="GO" id="GO:0000329">
    <property type="term" value="C:fungal-type vacuole membrane"/>
    <property type="evidence" value="ECO:0007669"/>
    <property type="project" value="UniProtKB-ARBA"/>
</dbReference>
<dbReference type="InterPro" id="IPR016185">
    <property type="entry name" value="PreATP-grasp_dom_sf"/>
</dbReference>
<dbReference type="EMBL" id="KV453910">
    <property type="protein sequence ID" value="ODV80909.1"/>
    <property type="molecule type" value="Genomic_DNA"/>
</dbReference>
<dbReference type="NCBIfam" id="TIGR02712">
    <property type="entry name" value="urea_carbox"/>
    <property type="match status" value="1"/>
</dbReference>
<keyword evidence="5 22" id="KW-0812">Transmembrane</keyword>
<feature type="region of interest" description="Disordered" evidence="21">
    <location>
        <begin position="2686"/>
        <end position="2706"/>
    </location>
</feature>
<evidence type="ECO:0000259" key="24">
    <source>
        <dbReference type="PROSITE" id="PS50929"/>
    </source>
</evidence>
<name>A0A1E4SN07_9ASCO</name>
<dbReference type="GO" id="GO:0016887">
    <property type="term" value="F:ATP hydrolysis activity"/>
    <property type="evidence" value="ECO:0007669"/>
    <property type="project" value="InterPro"/>
</dbReference>
<evidence type="ECO:0000256" key="9">
    <source>
        <dbReference type="ARBA" id="ARBA00022840"/>
    </source>
</evidence>
<dbReference type="Gene3D" id="3.90.1300.10">
    <property type="entry name" value="Amidase signature (AS) domain"/>
    <property type="match status" value="1"/>
</dbReference>
<keyword evidence="12" id="KW-0092">Biotin</keyword>
<feature type="transmembrane region" description="Helical" evidence="22">
    <location>
        <begin position="1889"/>
        <end position="1916"/>
    </location>
</feature>
<dbReference type="CDD" id="cd03250">
    <property type="entry name" value="ABCC_MRP_domain1"/>
    <property type="match status" value="1"/>
</dbReference>
<dbReference type="Pfam" id="PF02682">
    <property type="entry name" value="CT_C_D"/>
    <property type="match status" value="1"/>
</dbReference>
<feature type="transmembrane region" description="Helical" evidence="22">
    <location>
        <begin position="1994"/>
        <end position="2019"/>
    </location>
</feature>
<dbReference type="RefSeq" id="XP_020066031.1">
    <property type="nucleotide sequence ID" value="XM_020206143.1"/>
</dbReference>
<dbReference type="EC" id="6.3.4.6" evidence="18"/>
<organism evidence="28 29">
    <name type="scientific">Suhomyces tanzawaensis NRRL Y-17324</name>
    <dbReference type="NCBI Taxonomy" id="984487"/>
    <lineage>
        <taxon>Eukaryota</taxon>
        <taxon>Fungi</taxon>
        <taxon>Dikarya</taxon>
        <taxon>Ascomycota</taxon>
        <taxon>Saccharomycotina</taxon>
        <taxon>Pichiomycetes</taxon>
        <taxon>Debaryomycetaceae</taxon>
        <taxon>Suhomyces</taxon>
    </lineage>
</organism>
<dbReference type="PROSITE" id="PS00211">
    <property type="entry name" value="ABC_TRANSPORTER_1"/>
    <property type="match status" value="2"/>
</dbReference>
<dbReference type="SMART" id="SM00878">
    <property type="entry name" value="Biotin_carb_C"/>
    <property type="match status" value="1"/>
</dbReference>
<dbReference type="PROSITE" id="PS50975">
    <property type="entry name" value="ATP_GRASP"/>
    <property type="match status" value="1"/>
</dbReference>
<dbReference type="STRING" id="984487.A0A1E4SN07"/>
<dbReference type="FunFam" id="2.40.50.100:FF:000003">
    <property type="entry name" value="Acetyl-CoA carboxylase biotin carboxyl carrier protein"/>
    <property type="match status" value="1"/>
</dbReference>
<dbReference type="FunFam" id="1.20.1560.10:FF:000013">
    <property type="entry name" value="ABC transporter C family member 2"/>
    <property type="match status" value="1"/>
</dbReference>
<dbReference type="SUPFAM" id="SSF75304">
    <property type="entry name" value="Amidase signature (AS) enzymes"/>
    <property type="match status" value="1"/>
</dbReference>
<keyword evidence="3" id="KW-0813">Transport</keyword>
<dbReference type="InterPro" id="IPR036640">
    <property type="entry name" value="ABC1_TM_sf"/>
</dbReference>
<feature type="domain" description="ABC transporter" evidence="23">
    <location>
        <begin position="2456"/>
        <end position="2682"/>
    </location>
</feature>
<dbReference type="Gene3D" id="3.30.1360.40">
    <property type="match status" value="1"/>
</dbReference>
<dbReference type="InterPro" id="IPR005482">
    <property type="entry name" value="Biotin_COase_C"/>
</dbReference>
<feature type="compositionally biased region" description="Basic and acidic residues" evidence="21">
    <location>
        <begin position="3238"/>
        <end position="3247"/>
    </location>
</feature>
<dbReference type="CDD" id="cd18580">
    <property type="entry name" value="ABC_6TM_ABCC_D2"/>
    <property type="match status" value="1"/>
</dbReference>
<dbReference type="SMART" id="SM00382">
    <property type="entry name" value="AAA"/>
    <property type="match status" value="2"/>
</dbReference>
<reference evidence="29" key="1">
    <citation type="submission" date="2016-05" db="EMBL/GenBank/DDBJ databases">
        <title>Comparative genomics of biotechnologically important yeasts.</title>
        <authorList>
            <consortium name="DOE Joint Genome Institute"/>
            <person name="Riley R."/>
            <person name="Haridas S."/>
            <person name="Wolfe K.H."/>
            <person name="Lopes M.R."/>
            <person name="Hittinger C.T."/>
            <person name="Goker M."/>
            <person name="Salamov A."/>
            <person name="Wisecaver J."/>
            <person name="Long T.M."/>
            <person name="Aerts A.L."/>
            <person name="Barry K."/>
            <person name="Choi C."/>
            <person name="Clum A."/>
            <person name="Coughlan A.Y."/>
            <person name="Deshpande S."/>
            <person name="Douglass A.P."/>
            <person name="Hanson S.J."/>
            <person name="Klenk H.-P."/>
            <person name="Labutti K."/>
            <person name="Lapidus A."/>
            <person name="Lindquist E."/>
            <person name="Lipzen A."/>
            <person name="Meier-Kolthoff J.P."/>
            <person name="Ohm R.A."/>
            <person name="Otillar R.P."/>
            <person name="Pangilinan J."/>
            <person name="Peng Y."/>
            <person name="Rokas A."/>
            <person name="Rosa C.A."/>
            <person name="Scheuner C."/>
            <person name="Sibirny A.A."/>
            <person name="Slot J.C."/>
            <person name="Stielow J.B."/>
            <person name="Sun H."/>
            <person name="Kurtzman C.P."/>
            <person name="Blackwell M."/>
            <person name="Grigoriev I.V."/>
            <person name="Jeffries T.W."/>
        </authorList>
    </citation>
    <scope>NUCLEOTIDE SEQUENCE [LARGE SCALE GENOMIC DNA]</scope>
    <source>
        <strain evidence="29">NRRL Y-17324</strain>
    </source>
</reference>
<comment type="cofactor">
    <cofactor evidence="1">
        <name>biotin</name>
        <dbReference type="ChEBI" id="CHEBI:57586"/>
    </cofactor>
</comment>
<evidence type="ECO:0000259" key="27">
    <source>
        <dbReference type="PROSITE" id="PS50979"/>
    </source>
</evidence>
<feature type="transmembrane region" description="Helical" evidence="22">
    <location>
        <begin position="2833"/>
        <end position="2860"/>
    </location>
</feature>
<dbReference type="Pfam" id="PF02786">
    <property type="entry name" value="CPSase_L_D2"/>
    <property type="match status" value="1"/>
</dbReference>
<evidence type="ECO:0000256" key="12">
    <source>
        <dbReference type="ARBA" id="ARBA00023267"/>
    </source>
</evidence>
<dbReference type="Gene3D" id="3.30.470.20">
    <property type="entry name" value="ATP-grasp fold, B domain"/>
    <property type="match status" value="1"/>
</dbReference>
<dbReference type="SUPFAM" id="SSF56059">
    <property type="entry name" value="Glutathione synthetase ATP-binding domain-like"/>
    <property type="match status" value="1"/>
</dbReference>
<dbReference type="NCBIfam" id="TIGR02713">
    <property type="entry name" value="allophanate_hyd"/>
    <property type="match status" value="1"/>
</dbReference>
<dbReference type="InterPro" id="IPR023631">
    <property type="entry name" value="Amidase_dom"/>
</dbReference>
<dbReference type="InterPro" id="IPR011761">
    <property type="entry name" value="ATP-grasp"/>
</dbReference>
<feature type="domain" description="Biotin carboxylation" evidence="27">
    <location>
        <begin position="624"/>
        <end position="1066"/>
    </location>
</feature>
<dbReference type="InterPro" id="IPR053844">
    <property type="entry name" value="AH_C"/>
</dbReference>
<dbReference type="PANTHER" id="PTHR24223">
    <property type="entry name" value="ATP-BINDING CASSETTE SUB-FAMILY C"/>
    <property type="match status" value="1"/>
</dbReference>
<feature type="domain" description="Lipoyl-binding" evidence="25">
    <location>
        <begin position="1746"/>
        <end position="1821"/>
    </location>
</feature>
<evidence type="ECO:0000256" key="4">
    <source>
        <dbReference type="ARBA" id="ARBA00022598"/>
    </source>
</evidence>
<dbReference type="Gene3D" id="1.20.1560.10">
    <property type="entry name" value="ABC transporter type 1, transmembrane domain"/>
    <property type="match status" value="2"/>
</dbReference>
<evidence type="ECO:0000256" key="16">
    <source>
        <dbReference type="ARBA" id="ARBA00060673"/>
    </source>
</evidence>
<dbReference type="SUPFAM" id="SSF160467">
    <property type="entry name" value="PH0987 N-terminal domain-like"/>
    <property type="match status" value="1"/>
</dbReference>
<dbReference type="GO" id="GO:0005524">
    <property type="term" value="F:ATP binding"/>
    <property type="evidence" value="ECO:0007669"/>
    <property type="project" value="UniProtKB-UniRule"/>
</dbReference>
<evidence type="ECO:0000256" key="13">
    <source>
        <dbReference type="ARBA" id="ARBA00051032"/>
    </source>
</evidence>
<evidence type="ECO:0000259" key="23">
    <source>
        <dbReference type="PROSITE" id="PS50893"/>
    </source>
</evidence>
<dbReference type="SUPFAM" id="SSF50891">
    <property type="entry name" value="Cyclophilin-like"/>
    <property type="match status" value="2"/>
</dbReference>